<accession>A0A1H3MAA1</accession>
<protein>
    <submittedName>
        <fullName evidence="4">Ribosomal-protein-alanine N-acetyltransferase</fullName>
    </submittedName>
</protein>
<sequence length="137" mass="14538">MTPDALAAMSARAYRHMRPWSARDFRDALAAPGALLTTAPGAFVLGRAIADEAEILALAADPATQRTGQASAALAAFETAARARGATRLFLEVAARNAPARAFYAARGFAEAGRRRAYYRLPDGMTDDALILTRDLA</sequence>
<keyword evidence="5" id="KW-1185">Reference proteome</keyword>
<dbReference type="Pfam" id="PF00583">
    <property type="entry name" value="Acetyltransf_1"/>
    <property type="match status" value="1"/>
</dbReference>
<proteinExistence type="predicted"/>
<dbReference type="RefSeq" id="WP_089884929.1">
    <property type="nucleotide sequence ID" value="NZ_FNPF01000016.1"/>
</dbReference>
<dbReference type="PANTHER" id="PTHR43877">
    <property type="entry name" value="AMINOALKYLPHOSPHONATE N-ACETYLTRANSFERASE-RELATED-RELATED"/>
    <property type="match status" value="1"/>
</dbReference>
<feature type="domain" description="N-acetyltransferase" evidence="3">
    <location>
        <begin position="1"/>
        <end position="137"/>
    </location>
</feature>
<dbReference type="InterPro" id="IPR016181">
    <property type="entry name" value="Acyl_CoA_acyltransferase"/>
</dbReference>
<dbReference type="PROSITE" id="PS51186">
    <property type="entry name" value="GNAT"/>
    <property type="match status" value="1"/>
</dbReference>
<reference evidence="4 5" key="1">
    <citation type="submission" date="2016-10" db="EMBL/GenBank/DDBJ databases">
        <authorList>
            <person name="de Groot N.N."/>
        </authorList>
    </citation>
    <scope>NUCLEOTIDE SEQUENCE [LARGE SCALE GENOMIC DNA]</scope>
    <source>
        <strain evidence="4 5">DSM 26880</strain>
    </source>
</reference>
<evidence type="ECO:0000256" key="2">
    <source>
        <dbReference type="ARBA" id="ARBA00023315"/>
    </source>
</evidence>
<dbReference type="InterPro" id="IPR000182">
    <property type="entry name" value="GNAT_dom"/>
</dbReference>
<dbReference type="EMBL" id="FNPF01000016">
    <property type="protein sequence ID" value="SDY73650.1"/>
    <property type="molecule type" value="Genomic_DNA"/>
</dbReference>
<dbReference type="GO" id="GO:0016747">
    <property type="term" value="F:acyltransferase activity, transferring groups other than amino-acyl groups"/>
    <property type="evidence" value="ECO:0007669"/>
    <property type="project" value="InterPro"/>
</dbReference>
<evidence type="ECO:0000313" key="4">
    <source>
        <dbReference type="EMBL" id="SDY73650.1"/>
    </source>
</evidence>
<gene>
    <name evidence="4" type="ORF">SAMN05444340_11658</name>
</gene>
<evidence type="ECO:0000259" key="3">
    <source>
        <dbReference type="PROSITE" id="PS51186"/>
    </source>
</evidence>
<keyword evidence="2" id="KW-0012">Acyltransferase</keyword>
<dbReference type="STRING" id="321339.SAMN05444340_11658"/>
<evidence type="ECO:0000256" key="1">
    <source>
        <dbReference type="ARBA" id="ARBA00022679"/>
    </source>
</evidence>
<dbReference type="AlphaFoldDB" id="A0A1H3MAA1"/>
<dbReference type="Gene3D" id="3.40.630.30">
    <property type="match status" value="1"/>
</dbReference>
<evidence type="ECO:0000313" key="5">
    <source>
        <dbReference type="Proteomes" id="UP000199286"/>
    </source>
</evidence>
<name>A0A1H3MAA1_9RHOB</name>
<dbReference type="InterPro" id="IPR050832">
    <property type="entry name" value="Bact_Acetyltransf"/>
</dbReference>
<dbReference type="PANTHER" id="PTHR43877:SF2">
    <property type="entry name" value="AMINOALKYLPHOSPHONATE N-ACETYLTRANSFERASE-RELATED"/>
    <property type="match status" value="1"/>
</dbReference>
<keyword evidence="1 4" id="KW-0808">Transferase</keyword>
<dbReference type="Proteomes" id="UP000199286">
    <property type="component" value="Unassembled WGS sequence"/>
</dbReference>
<organism evidence="4 5">
    <name type="scientific">Citreimonas salinaria</name>
    <dbReference type="NCBI Taxonomy" id="321339"/>
    <lineage>
        <taxon>Bacteria</taxon>
        <taxon>Pseudomonadati</taxon>
        <taxon>Pseudomonadota</taxon>
        <taxon>Alphaproteobacteria</taxon>
        <taxon>Rhodobacterales</taxon>
        <taxon>Roseobacteraceae</taxon>
        <taxon>Citreimonas</taxon>
    </lineage>
</organism>
<dbReference type="SUPFAM" id="SSF55729">
    <property type="entry name" value="Acyl-CoA N-acyltransferases (Nat)"/>
    <property type="match status" value="1"/>
</dbReference>